<name>A0AAE3BEC2_9GAMM</name>
<proteinExistence type="predicted"/>
<dbReference type="PANTHER" id="PTHR43179">
    <property type="entry name" value="RHAMNOSYLTRANSFERASE WBBL"/>
    <property type="match status" value="1"/>
</dbReference>
<comment type="caution">
    <text evidence="2">The sequence shown here is derived from an EMBL/GenBank/DDBJ whole genome shotgun (WGS) entry which is preliminary data.</text>
</comment>
<dbReference type="Gene3D" id="3.90.550.10">
    <property type="entry name" value="Spore Coat Polysaccharide Biosynthesis Protein SpsA, Chain A"/>
    <property type="match status" value="1"/>
</dbReference>
<protein>
    <submittedName>
        <fullName evidence="2">Glycosyltransferase family 2 protein</fullName>
    </submittedName>
</protein>
<dbReference type="EMBL" id="JACGEP010000007">
    <property type="protein sequence ID" value="MBN3050470.1"/>
    <property type="molecule type" value="Genomic_DNA"/>
</dbReference>
<dbReference type="Pfam" id="PF00535">
    <property type="entry name" value="Glycos_transf_2"/>
    <property type="match status" value="1"/>
</dbReference>
<evidence type="ECO:0000259" key="1">
    <source>
        <dbReference type="Pfam" id="PF00535"/>
    </source>
</evidence>
<dbReference type="InterPro" id="IPR029044">
    <property type="entry name" value="Nucleotide-diphossugar_trans"/>
</dbReference>
<dbReference type="RefSeq" id="WP_205558960.1">
    <property type="nucleotide sequence ID" value="NZ_JACGEP010000007.1"/>
</dbReference>
<evidence type="ECO:0000313" key="3">
    <source>
        <dbReference type="Proteomes" id="UP000768524"/>
    </source>
</evidence>
<feature type="domain" description="Glycosyltransferase 2-like" evidence="1">
    <location>
        <begin position="12"/>
        <end position="186"/>
    </location>
</feature>
<dbReference type="SUPFAM" id="SSF53448">
    <property type="entry name" value="Nucleotide-diphospho-sugar transferases"/>
    <property type="match status" value="1"/>
</dbReference>
<evidence type="ECO:0000313" key="2">
    <source>
        <dbReference type="EMBL" id="MBN3050470.1"/>
    </source>
</evidence>
<dbReference type="CDD" id="cd04186">
    <property type="entry name" value="GT_2_like_c"/>
    <property type="match status" value="1"/>
</dbReference>
<organism evidence="2 3">
    <name type="scientific">Pectobacterium brasiliense</name>
    <dbReference type="NCBI Taxonomy" id="180957"/>
    <lineage>
        <taxon>Bacteria</taxon>
        <taxon>Pseudomonadati</taxon>
        <taxon>Pseudomonadota</taxon>
        <taxon>Gammaproteobacteria</taxon>
        <taxon>Enterobacterales</taxon>
        <taxon>Pectobacteriaceae</taxon>
        <taxon>Pectobacterium</taxon>
    </lineage>
</organism>
<gene>
    <name evidence="2" type="ORF">H4F45_03000</name>
</gene>
<dbReference type="AlphaFoldDB" id="A0AAE3BEC2"/>
<dbReference type="PANTHER" id="PTHR43179:SF10">
    <property type="entry name" value="GLYCOSYL TRANSFERASE"/>
    <property type="match status" value="1"/>
</dbReference>
<reference evidence="2" key="1">
    <citation type="submission" date="2020-07" db="EMBL/GenBank/DDBJ databases">
        <title>A pangenomic view of the genus Pectobacterium provides insights into genome organization, phylogeny, and virulence.</title>
        <authorList>
            <person name="Jonkheer E."/>
            <person name="Brankovics B."/>
            <person name="Houwers I."/>
            <person name="Van Der Wolf J."/>
            <person name="Bonants P."/>
            <person name="Vreeburg R."/>
            <person name="Bollema R."/>
            <person name="De Haan J."/>
            <person name="Berke L."/>
            <person name="De Ridder D."/>
            <person name="Smit S."/>
            <person name="Van Der Lee T.A.J."/>
        </authorList>
    </citation>
    <scope>NUCLEOTIDE SEQUENCE</scope>
    <source>
        <strain evidence="2">NAK:433</strain>
    </source>
</reference>
<dbReference type="Proteomes" id="UP000768524">
    <property type="component" value="Unassembled WGS sequence"/>
</dbReference>
<accession>A0AAE3BEC2</accession>
<sequence>MSLSENPKIGLVTVLYNGMEVLPDFFASLAVQTYKNFILYVIDNSPNNDALNLAKALSEEYKINSIFINNNENLGVAAGNNIGIKLSLKECDYTLLLNNDIDFKNNTLSDIVSFSCKNKEYLVAPKIYYAGTNKIWMAGGDISSFKGCTSHRGDKEEDLGQYNNTEHVAYAPTCFMLIDNKVFHDIGFMDEKYFVYFDDTDFIYRAKSYGYKICYYPKVSINHKVSFTTGGDDSPFSIFYSNRNRFYFIKKNFTGISKSISLMFFLFTRIIRYMQFNSEQKKSLLKAMKMMWNM</sequence>
<dbReference type="InterPro" id="IPR001173">
    <property type="entry name" value="Glyco_trans_2-like"/>
</dbReference>